<dbReference type="InterPro" id="IPR026082">
    <property type="entry name" value="ABCA"/>
</dbReference>
<dbReference type="InterPro" id="IPR003593">
    <property type="entry name" value="AAA+_ATPase"/>
</dbReference>
<feature type="transmembrane region" description="Helical" evidence="8">
    <location>
        <begin position="1210"/>
        <end position="1235"/>
    </location>
</feature>
<name>A0A8J2RY75_9CRUS</name>
<dbReference type="InterPro" id="IPR027417">
    <property type="entry name" value="P-loop_NTPase"/>
</dbReference>
<dbReference type="SMART" id="SM00382">
    <property type="entry name" value="AAA"/>
    <property type="match status" value="2"/>
</dbReference>
<evidence type="ECO:0000256" key="4">
    <source>
        <dbReference type="ARBA" id="ARBA00022840"/>
    </source>
</evidence>
<sequence length="1768" mass="197360">MENKESVSKLSQLKAMIVRNVTLKRRSGRKTVAECLVPIWFLAFLVILKTLIPDPNYNPILTEPADTPIGLDFALNQLNENTSYTIYIVPNTPEIRDFTDLMQEYWSELSWPLPGQGPFQPLGFAFLETEKDLEAIYADTSLAIPVELAIVFDGDPFVNMSYTIRNHPDTVPLALPSRIYATGDACRNPNSSAIYPEYNAFGSCPINSYFFSNFLVVQSLVEGTWLKLKMPDVEIPVYLKQMTMQLFPKGPYVDQTSLLVLRYLVPFYMVLSLSQFILYLLTVIVGEKEKKIKEGLRMMGLNDSVYWLSWFLVYMVFVIVLTLIATGVLYGMKVFQKSNVGLIYLLFILYDISVLMLAFLMTTFFDKARVAGIFGAMAVSFLNLFYYIQVATGDATPKWLYWFLGLISPTAFALGMDKALLLEITTTTGVNVDTLWDGPGLPLAGSYIMLSFDIVFYFFLAYYLDNVLPSEYGAKRAPYFFLLPSFWRKSQKKTNLDGQINNGYGGYEDKAANEDIEAIPESLIGKEVLKIRGLTKTFKPFGRPHLTAVNGLNLDVYEGQITAILGHNGAGKTTLFNMLTGMTAPTKGSAYLYGYDLSDSNQLEEIRRMTGVCPQHDVLFDLLTPGEHLAFYAKIRGVRADLVDAEVEKVMKDIDLISKANTLAGKLSGGQKRKLSIGIALIGDPKIVFLDEPTAGVDPYSRRHLWSLLQKRKADKVILLTTHFMDEADLLADRKAIVSKGKLRCMGSSLFLKNRFGLGYHLTFVLNESFRDTDAIRKVVESFVKSAKLNRHYGRELSYVLPRQHVSSFPPLFLKLESLVNGGEASLMGFNSYGVSMTTLEEVFLKLGEEAELAEQAELAEKAEELATKIAKKSKNLETKSSLSDSIPQSDNTDEQENNEADDVNSTWELLNNLDVPIRESHKGQTLKALLKIRSINMIRDPMAVFFQVIMPVLFAALGIWLGTLSTERTVEVKRSFTFDLYGDQLSSSSLLYSETGDDSDMLSFWSKFGQFNGFNLEEYSGDFPDILDLNLKNQSSHWVAIDTRDTYSLDRLNNTWFNGSLPDSVENPFPYKHTRLRFNDTLVHTPPLMINSISNTLFQMNGVAENISLSVYPLPYTTPPGSGFDPGSFTSAMFIGMLFVLAPSALACEIVLDREIHAKNLLRVNGLTFGQYFGSFFIVLGSMMVTTCILILLLIFAFHLQALVTPVAISLLAILYILFCPAGILFATCCSYLFKTLESAQSIFPNVSTFVGFIPFLIVIMCDMFQLGGSTDLATGLHIGFCFIDVLYIPYGILYYVNRIYYRCLLTAAIGTDPSEYCDHLAWADYMTPEIISIFVALLIHIAVYFVLLIIIDVKSAGGSAKDAFSCFKKSQLKESQTRNGEFIAEEYNGAGDSDVKAESLRVQKILYEPRNKGDNTPVVLIHGLHKKYNKSGGCGNGGKNPATITPAVNYMSFAVHSGEVFGLLGHNGAGKTTTMKVITAEESPTRGRVQVDGHDIVSNQSDAFQALGYCPQHDALWRNITVREHMEAYASIRGIVPLHIPRIVDLFLRGLQIEHHADKYAKNCSGGTRRKLSYALSMLGRPAIVLMDEPSTGMDPQSKRFLWNTISASFQGKRGAILTTHSMEEADALCSRLGIMVKGELRCMGTGQHLKNRYGSGYLLELKLKSLGSETSGSASLADVDISRAERKENLTTFINSLFTSAHVQESFEDRIIFGIAQDNISSLSETFQALEEAREKLSIEEYSFSQTTLEQVFIKFAHEQEDVSE</sequence>
<keyword evidence="4" id="KW-0067">ATP-binding</keyword>
<dbReference type="PANTHER" id="PTHR19229:SF209">
    <property type="entry name" value="ATP-BINDING CASSETTE SUB-FAMILY A MEMBER 5 ISOFORM X1"/>
    <property type="match status" value="1"/>
</dbReference>
<dbReference type="CDD" id="cd03263">
    <property type="entry name" value="ABC_subfamily_A"/>
    <property type="match status" value="2"/>
</dbReference>
<dbReference type="GO" id="GO:0016887">
    <property type="term" value="F:ATP hydrolysis activity"/>
    <property type="evidence" value="ECO:0007669"/>
    <property type="project" value="InterPro"/>
</dbReference>
<keyword evidence="3" id="KW-0547">Nucleotide-binding</keyword>
<accession>A0A8J2RY75</accession>
<feature type="domain" description="ABC transporter" evidence="9">
    <location>
        <begin position="1421"/>
        <end position="1665"/>
    </location>
</feature>
<feature type="region of interest" description="Disordered" evidence="7">
    <location>
        <begin position="881"/>
        <end position="904"/>
    </location>
</feature>
<feature type="transmembrane region" description="Helical" evidence="8">
    <location>
        <begin position="441"/>
        <end position="464"/>
    </location>
</feature>
<feature type="transmembrane region" description="Helical" evidence="8">
    <location>
        <begin position="400"/>
        <end position="420"/>
    </location>
</feature>
<dbReference type="FunFam" id="3.40.50.300:FF:000933">
    <property type="entry name" value="ABC transporter A family member 7"/>
    <property type="match status" value="1"/>
</dbReference>
<dbReference type="InterPro" id="IPR003439">
    <property type="entry name" value="ABC_transporter-like_ATP-bd"/>
</dbReference>
<feature type="transmembrane region" description="Helical" evidence="8">
    <location>
        <begin position="1332"/>
        <end position="1353"/>
    </location>
</feature>
<organism evidence="10 11">
    <name type="scientific">Daphnia galeata</name>
    <dbReference type="NCBI Taxonomy" id="27404"/>
    <lineage>
        <taxon>Eukaryota</taxon>
        <taxon>Metazoa</taxon>
        <taxon>Ecdysozoa</taxon>
        <taxon>Arthropoda</taxon>
        <taxon>Crustacea</taxon>
        <taxon>Branchiopoda</taxon>
        <taxon>Diplostraca</taxon>
        <taxon>Cladocera</taxon>
        <taxon>Anomopoda</taxon>
        <taxon>Daphniidae</taxon>
        <taxon>Daphnia</taxon>
    </lineage>
</organism>
<protein>
    <recommendedName>
        <fullName evidence="9">ABC transporter domain-containing protein</fullName>
    </recommendedName>
</protein>
<dbReference type="PANTHER" id="PTHR19229">
    <property type="entry name" value="ATP-BINDING CASSETTE TRANSPORTER SUBFAMILY A ABCA"/>
    <property type="match status" value="1"/>
</dbReference>
<feature type="compositionally biased region" description="Polar residues" evidence="7">
    <location>
        <begin position="881"/>
        <end position="891"/>
    </location>
</feature>
<keyword evidence="6 8" id="KW-0472">Membrane</keyword>
<evidence type="ECO:0000259" key="9">
    <source>
        <dbReference type="PROSITE" id="PS50893"/>
    </source>
</evidence>
<dbReference type="Gene3D" id="3.40.50.300">
    <property type="entry name" value="P-loop containing nucleotide triphosphate hydrolases"/>
    <property type="match status" value="2"/>
</dbReference>
<feature type="transmembrane region" description="Helical" evidence="8">
    <location>
        <begin position="1278"/>
        <end position="1298"/>
    </location>
</feature>
<feature type="transmembrane region" description="Helical" evidence="8">
    <location>
        <begin position="342"/>
        <end position="361"/>
    </location>
</feature>
<dbReference type="SUPFAM" id="SSF52540">
    <property type="entry name" value="P-loop containing nucleoside triphosphate hydrolases"/>
    <property type="match status" value="2"/>
</dbReference>
<dbReference type="PROSITE" id="PS00211">
    <property type="entry name" value="ABC_TRANSPORTER_1"/>
    <property type="match status" value="1"/>
</dbReference>
<reference evidence="10" key="1">
    <citation type="submission" date="2021-11" db="EMBL/GenBank/DDBJ databases">
        <authorList>
            <person name="Schell T."/>
        </authorList>
    </citation>
    <scope>NUCLEOTIDE SEQUENCE</scope>
    <source>
        <strain evidence="10">M5</strain>
    </source>
</reference>
<dbReference type="GO" id="GO:0140359">
    <property type="term" value="F:ABC-type transporter activity"/>
    <property type="evidence" value="ECO:0007669"/>
    <property type="project" value="InterPro"/>
</dbReference>
<proteinExistence type="predicted"/>
<feature type="transmembrane region" description="Helical" evidence="8">
    <location>
        <begin position="263"/>
        <end position="285"/>
    </location>
</feature>
<feature type="transmembrane region" description="Helical" evidence="8">
    <location>
        <begin position="943"/>
        <end position="965"/>
    </location>
</feature>
<evidence type="ECO:0000256" key="8">
    <source>
        <dbReference type="SAM" id="Phobius"/>
    </source>
</evidence>
<evidence type="ECO:0000256" key="3">
    <source>
        <dbReference type="ARBA" id="ARBA00022741"/>
    </source>
</evidence>
<dbReference type="PROSITE" id="PS50893">
    <property type="entry name" value="ABC_TRANSPORTER_2"/>
    <property type="match status" value="2"/>
</dbReference>
<dbReference type="FunFam" id="3.40.50.300:FF:002097">
    <property type="entry name" value="ATP-binding cassette sub-family A member"/>
    <property type="match status" value="1"/>
</dbReference>
<feature type="transmembrane region" description="Helical" evidence="8">
    <location>
        <begin position="1173"/>
        <end position="1198"/>
    </location>
</feature>
<dbReference type="GO" id="GO:0005524">
    <property type="term" value="F:ATP binding"/>
    <property type="evidence" value="ECO:0007669"/>
    <property type="project" value="UniProtKB-KW"/>
</dbReference>
<keyword evidence="5 8" id="KW-1133">Transmembrane helix</keyword>
<evidence type="ECO:0000256" key="1">
    <source>
        <dbReference type="ARBA" id="ARBA00004141"/>
    </source>
</evidence>
<feature type="compositionally biased region" description="Acidic residues" evidence="7">
    <location>
        <begin position="892"/>
        <end position="903"/>
    </location>
</feature>
<keyword evidence="11" id="KW-1185">Reference proteome</keyword>
<evidence type="ECO:0000256" key="5">
    <source>
        <dbReference type="ARBA" id="ARBA00022989"/>
    </source>
</evidence>
<comment type="caution">
    <text evidence="10">The sequence shown here is derived from an EMBL/GenBank/DDBJ whole genome shotgun (WGS) entry which is preliminary data.</text>
</comment>
<evidence type="ECO:0000256" key="7">
    <source>
        <dbReference type="SAM" id="MobiDB-lite"/>
    </source>
</evidence>
<feature type="transmembrane region" description="Helical" evidence="8">
    <location>
        <begin position="368"/>
        <end position="388"/>
    </location>
</feature>
<keyword evidence="2 8" id="KW-0812">Transmembrane</keyword>
<dbReference type="Pfam" id="PF00005">
    <property type="entry name" value="ABC_tran"/>
    <property type="match status" value="2"/>
</dbReference>
<feature type="transmembrane region" description="Helical" evidence="8">
    <location>
        <begin position="305"/>
        <end position="330"/>
    </location>
</feature>
<evidence type="ECO:0000313" key="11">
    <source>
        <dbReference type="Proteomes" id="UP000789390"/>
    </source>
</evidence>
<dbReference type="InterPro" id="IPR013525">
    <property type="entry name" value="ABC2_TM"/>
</dbReference>
<feature type="domain" description="ABC transporter" evidence="9">
    <location>
        <begin position="529"/>
        <end position="765"/>
    </location>
</feature>
<dbReference type="EMBL" id="CAKKLH010000314">
    <property type="protein sequence ID" value="CAH0111560.1"/>
    <property type="molecule type" value="Genomic_DNA"/>
</dbReference>
<dbReference type="OrthoDB" id="8061355at2759"/>
<feature type="transmembrane region" description="Helical" evidence="8">
    <location>
        <begin position="1247"/>
        <end position="1266"/>
    </location>
</feature>
<evidence type="ECO:0000256" key="2">
    <source>
        <dbReference type="ARBA" id="ARBA00022692"/>
    </source>
</evidence>
<dbReference type="InterPro" id="IPR017871">
    <property type="entry name" value="ABC_transporter-like_CS"/>
</dbReference>
<gene>
    <name evidence="10" type="ORF">DGAL_LOCUS15208</name>
</gene>
<evidence type="ECO:0000313" key="10">
    <source>
        <dbReference type="EMBL" id="CAH0111560.1"/>
    </source>
</evidence>
<evidence type="ECO:0000256" key="6">
    <source>
        <dbReference type="ARBA" id="ARBA00023136"/>
    </source>
</evidence>
<comment type="subcellular location">
    <subcellularLocation>
        <location evidence="1">Membrane</location>
        <topology evidence="1">Multi-pass membrane protein</topology>
    </subcellularLocation>
</comment>
<dbReference type="GO" id="GO:0016020">
    <property type="term" value="C:membrane"/>
    <property type="evidence" value="ECO:0007669"/>
    <property type="project" value="UniProtKB-SubCell"/>
</dbReference>
<dbReference type="Pfam" id="PF12698">
    <property type="entry name" value="ABC2_membrane_3"/>
    <property type="match status" value="2"/>
</dbReference>
<dbReference type="Proteomes" id="UP000789390">
    <property type="component" value="Unassembled WGS sequence"/>
</dbReference>